<dbReference type="Proteomes" id="UP000185680">
    <property type="component" value="Chromosome"/>
</dbReference>
<evidence type="ECO:0000313" key="7">
    <source>
        <dbReference type="EMBL" id="OAD44122.1"/>
    </source>
</evidence>
<sequence length="220" mass="23331">MRSKEIHMPRPSLNADIAMLASGRALFAEHGCVGLSVRAVAEHAGVNPGLFHYHFGSKDQFLRTVLQSLYEEMFEQLSGAAHVAGAPLQRLRGVLILIGQFLLEHGPQVGRIWSDAGNGVPVAVAFVQNNAPRHLDLVTGLLEEADQAGELAPLAPMQRMAFLMGAVAAPILVVGRLTGLPLGGALPAGQLVSDVLSSEAIEARVDLALMALRIQKGTIQ</sequence>
<dbReference type="PRINTS" id="PR00455">
    <property type="entry name" value="HTHTETR"/>
</dbReference>
<dbReference type="PANTHER" id="PTHR30055:SF234">
    <property type="entry name" value="HTH-TYPE TRANSCRIPTIONAL REGULATOR BETI"/>
    <property type="match status" value="1"/>
</dbReference>
<feature type="DNA-binding region" description="H-T-H motif" evidence="4">
    <location>
        <begin position="36"/>
        <end position="55"/>
    </location>
</feature>
<evidence type="ECO:0000313" key="8">
    <source>
        <dbReference type="Proteomes" id="UP000185657"/>
    </source>
</evidence>
<dbReference type="Proteomes" id="UP000185657">
    <property type="component" value="Unassembled WGS sequence"/>
</dbReference>
<dbReference type="SUPFAM" id="SSF46689">
    <property type="entry name" value="Homeodomain-like"/>
    <property type="match status" value="1"/>
</dbReference>
<dbReference type="PANTHER" id="PTHR30055">
    <property type="entry name" value="HTH-TYPE TRANSCRIPTIONAL REGULATOR RUTR"/>
    <property type="match status" value="1"/>
</dbReference>
<dbReference type="Gene3D" id="1.10.10.60">
    <property type="entry name" value="Homeodomain-like"/>
    <property type="match status" value="1"/>
</dbReference>
<evidence type="ECO:0000313" key="9">
    <source>
        <dbReference type="Proteomes" id="UP000185680"/>
    </source>
</evidence>
<evidence type="ECO:0000259" key="5">
    <source>
        <dbReference type="PROSITE" id="PS50977"/>
    </source>
</evidence>
<evidence type="ECO:0000256" key="3">
    <source>
        <dbReference type="ARBA" id="ARBA00023163"/>
    </source>
</evidence>
<evidence type="ECO:0000313" key="6">
    <source>
        <dbReference type="EMBL" id="AOW13912.1"/>
    </source>
</evidence>
<keyword evidence="2 4" id="KW-0238">DNA-binding</keyword>
<evidence type="ECO:0000256" key="4">
    <source>
        <dbReference type="PROSITE-ProRule" id="PRU00335"/>
    </source>
</evidence>
<evidence type="ECO:0000256" key="2">
    <source>
        <dbReference type="ARBA" id="ARBA00023125"/>
    </source>
</evidence>
<keyword evidence="8" id="KW-1185">Reference proteome</keyword>
<dbReference type="KEGG" id="hyl:LPB072_14795"/>
<name>A0A162Z7G6_9BURK</name>
<dbReference type="STRING" id="1763535.LPB072_14795"/>
<dbReference type="InterPro" id="IPR050109">
    <property type="entry name" value="HTH-type_TetR-like_transc_reg"/>
</dbReference>
<dbReference type="Pfam" id="PF00440">
    <property type="entry name" value="TetR_N"/>
    <property type="match status" value="1"/>
</dbReference>
<organism evidence="6 9">
    <name type="scientific">Hydrogenophaga crassostreae</name>
    <dbReference type="NCBI Taxonomy" id="1763535"/>
    <lineage>
        <taxon>Bacteria</taxon>
        <taxon>Pseudomonadati</taxon>
        <taxon>Pseudomonadota</taxon>
        <taxon>Betaproteobacteria</taxon>
        <taxon>Burkholderiales</taxon>
        <taxon>Comamonadaceae</taxon>
        <taxon>Hydrogenophaga</taxon>
    </lineage>
</organism>
<dbReference type="GO" id="GO:0003700">
    <property type="term" value="F:DNA-binding transcription factor activity"/>
    <property type="evidence" value="ECO:0007669"/>
    <property type="project" value="TreeGrafter"/>
</dbReference>
<reference evidence="7 8" key="1">
    <citation type="submission" date="2016-02" db="EMBL/GenBank/DDBJ databases">
        <title>Draft genome sequence of Hydrogenophaga sp. LPB0072.</title>
        <authorList>
            <person name="Shin S.-K."/>
            <person name="Yi H."/>
        </authorList>
    </citation>
    <scope>NUCLEOTIDE SEQUENCE [LARGE SCALE GENOMIC DNA]</scope>
    <source>
        <strain evidence="7 8">LPB0072</strain>
    </source>
</reference>
<dbReference type="InterPro" id="IPR001647">
    <property type="entry name" value="HTH_TetR"/>
</dbReference>
<dbReference type="OrthoDB" id="2356263at2"/>
<dbReference type="GO" id="GO:0000976">
    <property type="term" value="F:transcription cis-regulatory region binding"/>
    <property type="evidence" value="ECO:0007669"/>
    <property type="project" value="TreeGrafter"/>
</dbReference>
<keyword evidence="1" id="KW-0805">Transcription regulation</keyword>
<dbReference type="EMBL" id="LVWD01000001">
    <property type="protein sequence ID" value="OAD44122.1"/>
    <property type="molecule type" value="Genomic_DNA"/>
</dbReference>
<evidence type="ECO:0000256" key="1">
    <source>
        <dbReference type="ARBA" id="ARBA00023015"/>
    </source>
</evidence>
<dbReference type="PROSITE" id="PS50977">
    <property type="entry name" value="HTH_TETR_2"/>
    <property type="match status" value="1"/>
</dbReference>
<gene>
    <name evidence="6" type="ORF">LPB072_14795</name>
    <name evidence="7" type="ORF">LPB72_01020</name>
</gene>
<dbReference type="EMBL" id="CP017476">
    <property type="protein sequence ID" value="AOW13912.1"/>
    <property type="molecule type" value="Genomic_DNA"/>
</dbReference>
<protein>
    <recommendedName>
        <fullName evidence="5">HTH tetR-type domain-containing protein</fullName>
    </recommendedName>
</protein>
<proteinExistence type="predicted"/>
<reference evidence="6 9" key="2">
    <citation type="submission" date="2016-10" db="EMBL/GenBank/DDBJ databases">
        <title>Hydorgenophaga sp. LPB0072 isolated from gastropod.</title>
        <authorList>
            <person name="Kim E."/>
            <person name="Yi H."/>
        </authorList>
    </citation>
    <scope>NUCLEOTIDE SEQUENCE [LARGE SCALE GENOMIC DNA]</scope>
    <source>
        <strain evidence="6 9">LPB0072</strain>
    </source>
</reference>
<accession>A0A162Z7G6</accession>
<dbReference type="Gene3D" id="1.10.357.10">
    <property type="entry name" value="Tetracycline Repressor, domain 2"/>
    <property type="match status" value="1"/>
</dbReference>
<dbReference type="InterPro" id="IPR009057">
    <property type="entry name" value="Homeodomain-like_sf"/>
</dbReference>
<dbReference type="AlphaFoldDB" id="A0A162Z7G6"/>
<keyword evidence="3" id="KW-0804">Transcription</keyword>
<feature type="domain" description="HTH tetR-type" evidence="5">
    <location>
        <begin position="13"/>
        <end position="73"/>
    </location>
</feature>